<keyword evidence="2" id="KW-1185">Reference proteome</keyword>
<reference evidence="2" key="1">
    <citation type="journal article" date="2021" name="BMC Genomics">
        <title>Chromosome-level genome assembly and manually-curated proteome of model necrotroph Parastagonospora nodorum Sn15 reveals a genome-wide trove of candidate effector homologs, and redundancy of virulence-related functions within an accessory chromosome.</title>
        <authorList>
            <person name="Bertazzoni S."/>
            <person name="Jones D.A.B."/>
            <person name="Phan H.T."/>
            <person name="Tan K.-C."/>
            <person name="Hane J.K."/>
        </authorList>
    </citation>
    <scope>NUCLEOTIDE SEQUENCE [LARGE SCALE GENOMIC DNA]</scope>
    <source>
        <strain evidence="2">SN15 / ATCC MYA-4574 / FGSC 10173)</strain>
    </source>
</reference>
<dbReference type="Proteomes" id="UP000663193">
    <property type="component" value="Chromosome 16"/>
</dbReference>
<organism evidence="1 2">
    <name type="scientific">Phaeosphaeria nodorum (strain SN15 / ATCC MYA-4574 / FGSC 10173)</name>
    <name type="common">Glume blotch fungus</name>
    <name type="synonym">Parastagonospora nodorum</name>
    <dbReference type="NCBI Taxonomy" id="321614"/>
    <lineage>
        <taxon>Eukaryota</taxon>
        <taxon>Fungi</taxon>
        <taxon>Dikarya</taxon>
        <taxon>Ascomycota</taxon>
        <taxon>Pezizomycotina</taxon>
        <taxon>Dothideomycetes</taxon>
        <taxon>Pleosporomycetidae</taxon>
        <taxon>Pleosporales</taxon>
        <taxon>Pleosporineae</taxon>
        <taxon>Phaeosphaeriaceae</taxon>
        <taxon>Parastagonospora</taxon>
    </lineage>
</organism>
<gene>
    <name evidence="1" type="ORF">JI435_442690</name>
</gene>
<dbReference type="EMBL" id="CP069038">
    <property type="protein sequence ID" value="QRD03959.1"/>
    <property type="molecule type" value="Genomic_DNA"/>
</dbReference>
<proteinExistence type="predicted"/>
<protein>
    <submittedName>
        <fullName evidence="1">Uncharacterized protein</fullName>
    </submittedName>
</protein>
<evidence type="ECO:0000313" key="2">
    <source>
        <dbReference type="Proteomes" id="UP000663193"/>
    </source>
</evidence>
<sequence>MANSKSTPMLRRSKSTCVDLKRALRHFGIKSVRPDGSSGTNHCLFTQAYSDTCELLEEYLNFGHATRQVLHDMVYLGTTTSTPTNHAVRRANRVATICEPIPPARCFFVSIPWQSSYFSSRSLNPAFTQGAYP</sequence>
<dbReference type="VEuPathDB" id="FungiDB:JI435_442690"/>
<evidence type="ECO:0000313" key="1">
    <source>
        <dbReference type="EMBL" id="QRD03959.1"/>
    </source>
</evidence>
<accession>A0A7U2FEV5</accession>
<dbReference type="AlphaFoldDB" id="A0A7U2FEV5"/>
<name>A0A7U2FEV5_PHANO</name>